<proteinExistence type="predicted"/>
<comment type="caution">
    <text evidence="1">The sequence shown here is derived from an EMBL/GenBank/DDBJ whole genome shotgun (WGS) entry which is preliminary data.</text>
</comment>
<organism evidence="1 2">
    <name type="scientific">Clostridium tagluense</name>
    <dbReference type="NCBI Taxonomy" id="360422"/>
    <lineage>
        <taxon>Bacteria</taxon>
        <taxon>Bacillati</taxon>
        <taxon>Bacillota</taxon>
        <taxon>Clostridia</taxon>
        <taxon>Eubacteriales</taxon>
        <taxon>Clostridiaceae</taxon>
        <taxon>Clostridium</taxon>
    </lineage>
</organism>
<keyword evidence="2" id="KW-1185">Reference proteome</keyword>
<gene>
    <name evidence="1" type="ORF">Ctaglu_19640</name>
</gene>
<evidence type="ECO:0000313" key="2">
    <source>
        <dbReference type="Proteomes" id="UP000287872"/>
    </source>
</evidence>
<sequence length="115" mass="13348">MIIGRTITNGYNKKNVATEQEIAADDSRQDYPYYIEFIEGRFIDAPIKNTLPLQKLYNSVGINTYPTTAVNPTANRESLNKIHSQMCHLKITQMAIDFLDKELEKYFKKYGYMDL</sequence>
<protein>
    <submittedName>
        <fullName evidence="1">Uncharacterized protein</fullName>
    </submittedName>
</protein>
<reference evidence="1 2" key="1">
    <citation type="submission" date="2018-11" db="EMBL/GenBank/DDBJ databases">
        <title>Genome sequencing and assembly of Clostridium tagluense strain A121.</title>
        <authorList>
            <person name="Murakami T."/>
            <person name="Segawa T."/>
            <person name="Shcherbakova V.A."/>
            <person name="Mori H."/>
            <person name="Yoshimura Y."/>
        </authorList>
    </citation>
    <scope>NUCLEOTIDE SEQUENCE [LARGE SCALE GENOMIC DNA]</scope>
    <source>
        <strain evidence="1 2">A121</strain>
    </source>
</reference>
<dbReference type="EMBL" id="BHYK01000009">
    <property type="protein sequence ID" value="GCD10341.1"/>
    <property type="molecule type" value="Genomic_DNA"/>
</dbReference>
<accession>A0A401ULB8</accession>
<dbReference type="RefSeq" id="WP_125000791.1">
    <property type="nucleotide sequence ID" value="NZ_BHYK01000009.1"/>
</dbReference>
<dbReference type="AlphaFoldDB" id="A0A401ULB8"/>
<dbReference type="Proteomes" id="UP000287872">
    <property type="component" value="Unassembled WGS sequence"/>
</dbReference>
<evidence type="ECO:0000313" key="1">
    <source>
        <dbReference type="EMBL" id="GCD10341.1"/>
    </source>
</evidence>
<name>A0A401ULB8_9CLOT</name>